<dbReference type="Proteomes" id="UP000050509">
    <property type="component" value="Unassembled WGS sequence"/>
</dbReference>
<evidence type="ECO:0000256" key="7">
    <source>
        <dbReference type="SAM" id="Phobius"/>
    </source>
</evidence>
<dbReference type="GO" id="GO:0044038">
    <property type="term" value="P:cell wall macromolecule biosynthetic process"/>
    <property type="evidence" value="ECO:0007669"/>
    <property type="project" value="TreeGrafter"/>
</dbReference>
<evidence type="ECO:0000256" key="3">
    <source>
        <dbReference type="ARBA" id="ARBA00022679"/>
    </source>
</evidence>
<dbReference type="GO" id="GO:0071555">
    <property type="term" value="P:cell wall organization"/>
    <property type="evidence" value="ECO:0007669"/>
    <property type="project" value="TreeGrafter"/>
</dbReference>
<dbReference type="GO" id="GO:0009103">
    <property type="term" value="P:lipopolysaccharide biosynthetic process"/>
    <property type="evidence" value="ECO:0007669"/>
    <property type="project" value="TreeGrafter"/>
</dbReference>
<keyword evidence="4 7" id="KW-0812">Transmembrane</keyword>
<dbReference type="PANTHER" id="PTHR22926:SF3">
    <property type="entry name" value="UNDECAPRENYL-PHOSPHATE ALPHA-N-ACETYLGLUCOSAMINYL 1-PHOSPHATE TRANSFERASE"/>
    <property type="match status" value="1"/>
</dbReference>
<sequence length="178" mass="19726">MPLLIAALLVLTFLVAFATTALLMPGVMRLSERRGWVQQPGGRRLHARPTSNIGGVAIYGGFVAAMLLTFAFEPLLPRSGFERLRVLLLLAGGTLLFLVMWRDDVVELPPLPKFVAQVAAALIAVGPYLWDHTRYPDVEGQLTEARGIVLTAFKFPFVNQINLWDLSPWLAIIATVFW</sequence>
<dbReference type="InterPro" id="IPR000715">
    <property type="entry name" value="Glycosyl_transferase_4"/>
</dbReference>
<dbReference type="PANTHER" id="PTHR22926">
    <property type="entry name" value="PHOSPHO-N-ACETYLMURAMOYL-PENTAPEPTIDE-TRANSFERASE"/>
    <property type="match status" value="1"/>
</dbReference>
<evidence type="ECO:0000256" key="4">
    <source>
        <dbReference type="ARBA" id="ARBA00022692"/>
    </source>
</evidence>
<keyword evidence="6 7" id="KW-0472">Membrane</keyword>
<evidence type="ECO:0000256" key="1">
    <source>
        <dbReference type="ARBA" id="ARBA00004651"/>
    </source>
</evidence>
<dbReference type="EMBL" id="LJCR01002368">
    <property type="protein sequence ID" value="KPV48830.1"/>
    <property type="molecule type" value="Genomic_DNA"/>
</dbReference>
<evidence type="ECO:0000313" key="9">
    <source>
        <dbReference type="Proteomes" id="UP000050509"/>
    </source>
</evidence>
<gene>
    <name evidence="8" type="ORF">SE17_35960</name>
</gene>
<evidence type="ECO:0000256" key="2">
    <source>
        <dbReference type="ARBA" id="ARBA00022475"/>
    </source>
</evidence>
<feature type="transmembrane region" description="Helical" evidence="7">
    <location>
        <begin position="114"/>
        <end position="130"/>
    </location>
</feature>
<dbReference type="GO" id="GO:0005886">
    <property type="term" value="C:plasma membrane"/>
    <property type="evidence" value="ECO:0007669"/>
    <property type="project" value="UniProtKB-SubCell"/>
</dbReference>
<keyword evidence="9" id="KW-1185">Reference proteome</keyword>
<dbReference type="PATRIC" id="fig|186479.3.peg.4698"/>
<feature type="transmembrane region" description="Helical" evidence="7">
    <location>
        <begin position="84"/>
        <end position="102"/>
    </location>
</feature>
<proteinExistence type="predicted"/>
<reference evidence="8 9" key="1">
    <citation type="submission" date="2015-09" db="EMBL/GenBank/DDBJ databases">
        <title>Draft genome sequence of Kouleothrix aurantiaca JCM 19913.</title>
        <authorList>
            <person name="Hemp J."/>
        </authorList>
    </citation>
    <scope>NUCLEOTIDE SEQUENCE [LARGE SCALE GENOMIC DNA]</scope>
    <source>
        <strain evidence="8 9">COM-B</strain>
    </source>
</reference>
<dbReference type="GO" id="GO:0016780">
    <property type="term" value="F:phosphotransferase activity, for other substituted phosphate groups"/>
    <property type="evidence" value="ECO:0007669"/>
    <property type="project" value="InterPro"/>
</dbReference>
<feature type="transmembrane region" description="Helical" evidence="7">
    <location>
        <begin position="53"/>
        <end position="72"/>
    </location>
</feature>
<protein>
    <submittedName>
        <fullName evidence="8">Glycosyl transferase</fullName>
    </submittedName>
</protein>
<comment type="caution">
    <text evidence="8">The sequence shown here is derived from an EMBL/GenBank/DDBJ whole genome shotgun (WGS) entry which is preliminary data.</text>
</comment>
<dbReference type="AlphaFoldDB" id="A0A0P9CT61"/>
<keyword evidence="3 8" id="KW-0808">Transferase</keyword>
<evidence type="ECO:0000256" key="6">
    <source>
        <dbReference type="ARBA" id="ARBA00023136"/>
    </source>
</evidence>
<evidence type="ECO:0000256" key="5">
    <source>
        <dbReference type="ARBA" id="ARBA00022989"/>
    </source>
</evidence>
<feature type="non-terminal residue" evidence="8">
    <location>
        <position position="178"/>
    </location>
</feature>
<keyword evidence="2" id="KW-1003">Cell membrane</keyword>
<accession>A0A0P9CT61</accession>
<evidence type="ECO:0000313" key="8">
    <source>
        <dbReference type="EMBL" id="KPV48830.1"/>
    </source>
</evidence>
<name>A0A0P9CT61_9CHLR</name>
<organism evidence="8 9">
    <name type="scientific">Kouleothrix aurantiaca</name>
    <dbReference type="NCBI Taxonomy" id="186479"/>
    <lineage>
        <taxon>Bacteria</taxon>
        <taxon>Bacillati</taxon>
        <taxon>Chloroflexota</taxon>
        <taxon>Chloroflexia</taxon>
        <taxon>Chloroflexales</taxon>
        <taxon>Roseiflexineae</taxon>
        <taxon>Roseiflexaceae</taxon>
        <taxon>Kouleothrix</taxon>
    </lineage>
</organism>
<keyword evidence="5 7" id="KW-1133">Transmembrane helix</keyword>
<comment type="subcellular location">
    <subcellularLocation>
        <location evidence="1">Cell membrane</location>
        <topology evidence="1">Multi-pass membrane protein</topology>
    </subcellularLocation>
</comment>